<dbReference type="EMBL" id="CAKXAJ010025358">
    <property type="protein sequence ID" value="CAH2238514.1"/>
    <property type="molecule type" value="Genomic_DNA"/>
</dbReference>
<name>A0A8S4RM83_9NEOP</name>
<reference evidence="1" key="1">
    <citation type="submission" date="2022-03" db="EMBL/GenBank/DDBJ databases">
        <authorList>
            <person name="Lindestad O."/>
        </authorList>
    </citation>
    <scope>NUCLEOTIDE SEQUENCE</scope>
</reference>
<sequence length="77" mass="8699">MYPAAYYLSDSRSHEAKVKIGGVHSSKNRWTWGPMVLEMRPHTGHRSVGRPPDEIINRVAESRWTQAAQDPGILNSL</sequence>
<dbReference type="AlphaFoldDB" id="A0A8S4RM83"/>
<comment type="caution">
    <text evidence="1">The sequence shown here is derived from an EMBL/GenBank/DDBJ whole genome shotgun (WGS) entry which is preliminary data.</text>
</comment>
<keyword evidence="2" id="KW-1185">Reference proteome</keyword>
<organism evidence="1 2">
    <name type="scientific">Pararge aegeria aegeria</name>
    <dbReference type="NCBI Taxonomy" id="348720"/>
    <lineage>
        <taxon>Eukaryota</taxon>
        <taxon>Metazoa</taxon>
        <taxon>Ecdysozoa</taxon>
        <taxon>Arthropoda</taxon>
        <taxon>Hexapoda</taxon>
        <taxon>Insecta</taxon>
        <taxon>Pterygota</taxon>
        <taxon>Neoptera</taxon>
        <taxon>Endopterygota</taxon>
        <taxon>Lepidoptera</taxon>
        <taxon>Glossata</taxon>
        <taxon>Ditrysia</taxon>
        <taxon>Papilionoidea</taxon>
        <taxon>Nymphalidae</taxon>
        <taxon>Satyrinae</taxon>
        <taxon>Satyrini</taxon>
        <taxon>Parargina</taxon>
        <taxon>Pararge</taxon>
    </lineage>
</organism>
<evidence type="ECO:0000313" key="1">
    <source>
        <dbReference type="EMBL" id="CAH2238514.1"/>
    </source>
</evidence>
<protein>
    <submittedName>
        <fullName evidence="1">Jg6208 protein</fullName>
    </submittedName>
</protein>
<dbReference type="OrthoDB" id="407509at2759"/>
<dbReference type="Proteomes" id="UP000838756">
    <property type="component" value="Unassembled WGS sequence"/>
</dbReference>
<accession>A0A8S4RM83</accession>
<proteinExistence type="predicted"/>
<gene>
    <name evidence="1" type="primary">jg6208</name>
    <name evidence="1" type="ORF">PAEG_LOCUS15600</name>
</gene>
<evidence type="ECO:0000313" key="2">
    <source>
        <dbReference type="Proteomes" id="UP000838756"/>
    </source>
</evidence>